<evidence type="ECO:0000313" key="3">
    <source>
        <dbReference type="Proteomes" id="UP000078540"/>
    </source>
</evidence>
<dbReference type="Proteomes" id="UP000078540">
    <property type="component" value="Unassembled WGS sequence"/>
</dbReference>
<organism evidence="2 3">
    <name type="scientific">Atta colombica</name>
    <dbReference type="NCBI Taxonomy" id="520822"/>
    <lineage>
        <taxon>Eukaryota</taxon>
        <taxon>Metazoa</taxon>
        <taxon>Ecdysozoa</taxon>
        <taxon>Arthropoda</taxon>
        <taxon>Hexapoda</taxon>
        <taxon>Insecta</taxon>
        <taxon>Pterygota</taxon>
        <taxon>Neoptera</taxon>
        <taxon>Endopterygota</taxon>
        <taxon>Hymenoptera</taxon>
        <taxon>Apocrita</taxon>
        <taxon>Aculeata</taxon>
        <taxon>Formicoidea</taxon>
        <taxon>Formicidae</taxon>
        <taxon>Myrmicinae</taxon>
        <taxon>Atta</taxon>
    </lineage>
</organism>
<gene>
    <name evidence="2" type="ORF">ALC53_03238</name>
</gene>
<name>A0A195BQ45_9HYME</name>
<feature type="region of interest" description="Disordered" evidence="1">
    <location>
        <begin position="43"/>
        <end position="204"/>
    </location>
</feature>
<evidence type="ECO:0000313" key="2">
    <source>
        <dbReference type="EMBL" id="KYM87803.1"/>
    </source>
</evidence>
<sequence>MASARFGGKETRGYMKIGAADKFLRGTRAQGITVYGIDIESQASRQASRLAASRASGGAQRDGVRCGTANTPTVGMPTAMAGEGGVRANTGFDRPVKNLDTASLGSAQLGSRFGATRDEARQGEARQDETRRDEARRGEARRGEARRSKARRGEARRGEAKRGEARRGEADAVRQGKASRSDATAAFPNRLGDRWVAFPSIEKQ</sequence>
<proteinExistence type="predicted"/>
<dbReference type="STRING" id="520822.A0A195BQ45"/>
<dbReference type="AlphaFoldDB" id="A0A195BQ45"/>
<feature type="compositionally biased region" description="Basic and acidic residues" evidence="1">
    <location>
        <begin position="115"/>
        <end position="174"/>
    </location>
</feature>
<reference evidence="2 3" key="1">
    <citation type="submission" date="2015-09" db="EMBL/GenBank/DDBJ databases">
        <title>Atta colombica WGS genome.</title>
        <authorList>
            <person name="Nygaard S."/>
            <person name="Hu H."/>
            <person name="Boomsma J."/>
            <person name="Zhang G."/>
        </authorList>
    </citation>
    <scope>NUCLEOTIDE SEQUENCE [LARGE SCALE GENOMIC DNA]</scope>
    <source>
        <strain evidence="2">Treedump-2</strain>
        <tissue evidence="2">Whole body</tissue>
    </source>
</reference>
<dbReference type="EMBL" id="KQ976428">
    <property type="protein sequence ID" value="KYM87803.1"/>
    <property type="molecule type" value="Genomic_DNA"/>
</dbReference>
<feature type="compositionally biased region" description="Low complexity" evidence="1">
    <location>
        <begin position="43"/>
        <end position="61"/>
    </location>
</feature>
<protein>
    <submittedName>
        <fullName evidence="2">Uncharacterized protein</fullName>
    </submittedName>
</protein>
<evidence type="ECO:0000256" key="1">
    <source>
        <dbReference type="SAM" id="MobiDB-lite"/>
    </source>
</evidence>
<feature type="compositionally biased region" description="Polar residues" evidence="1">
    <location>
        <begin position="100"/>
        <end position="109"/>
    </location>
</feature>
<keyword evidence="3" id="KW-1185">Reference proteome</keyword>
<accession>A0A195BQ45</accession>